<sequence precursor="true">MIRTVLIALLALTATSLAQTTPQGAEPHRDYDGWVSSRIGGGGYIVDVIPDPSVKDRWYATIDVGGFYRSDDDGVTWHAVHQNLPEGLGDIYSIGTVSVHPTNPSDLIITTGTRWRAPGGIWRSTDEGETWDLVQPSRFWNNANGRQDGSKVVRHPDNPDVVLAGGAGAFYRSEDGGATWDHTGPSGMLVTDIYFDQNDSDRVWMMASAEESWAHGGQFVELDAGFWFSSDAGKTWVQLADAGPTEITQDPGDPSRLIGLFDTRVRASTDDGQSWQDISGGLPADAGGGIGEWRKNTFRGIGTGPDFTLTVGGQGDVYKLDAGVNRWQTVPRQSVNSDEWWYGNHDDDHGGWSHYGKAAASITVDPDDEDRWFMSDWYSVWRTEDAGQNWELSVDGIESTVIHMVVPDPDDPNIVHLGMCDNGYLRSTDGGLSFTKIAMPGNMLYSNVKGIALTPDNANRLYAIGNRNPGQWESSTMAVSDNKGESFYYPQMRGLPGALTESLFINSVIADPNDADTVFVTVSGQTAQGGGVYRSIDAGDNWQLLGSGLPGGVDLFESSIWNSGPQLAITLDGTLFAISGVTNQVYALATSEQNASWQVVWDAQGNPQMIAAATRPVDQGPQVFLAAGDGGLLTSADGGATWEQILADNTARVSVYVDDLGAMTIAAGTDTGVKVSYDFGESFVDVTGKLPYRHFPIPGVTSTNLHVGTLGNGVYTTRLEPGGNALRGDFNRDGRIDDADIDLLVLAIINRTGETIDPIFDLDGNDHVDQNDLDELVLNILQTAFGDADLNGSVNLLDLSVLASNFNRKAGWAGGNFSGDDKVNLLDLSLLAASYSTTNIPSPTTAAILTFGSVVRLAARTESDAAPDKSKQLFDVDG</sequence>
<organism evidence="2 3">
    <name type="scientific">Mucisphaera calidilacus</name>
    <dbReference type="NCBI Taxonomy" id="2527982"/>
    <lineage>
        <taxon>Bacteria</taxon>
        <taxon>Pseudomonadati</taxon>
        <taxon>Planctomycetota</taxon>
        <taxon>Phycisphaerae</taxon>
        <taxon>Phycisphaerales</taxon>
        <taxon>Phycisphaeraceae</taxon>
        <taxon>Mucisphaera</taxon>
    </lineage>
</organism>
<protein>
    <submittedName>
        <fullName evidence="2">Xyloglucanase</fullName>
        <ecNumber evidence="2">3.2.1.-</ecNumber>
    </submittedName>
</protein>
<evidence type="ECO:0000256" key="1">
    <source>
        <dbReference type="SAM" id="SignalP"/>
    </source>
</evidence>
<dbReference type="PROSITE" id="PS00018">
    <property type="entry name" value="EF_HAND_1"/>
    <property type="match status" value="2"/>
</dbReference>
<dbReference type="CDD" id="cd15482">
    <property type="entry name" value="Sialidase_non-viral"/>
    <property type="match status" value="1"/>
</dbReference>
<dbReference type="PANTHER" id="PTHR43739:SF5">
    <property type="entry name" value="EXO-ALPHA-SIALIDASE"/>
    <property type="match status" value="1"/>
</dbReference>
<keyword evidence="2" id="KW-0326">Glycosidase</keyword>
<dbReference type="InterPro" id="IPR015943">
    <property type="entry name" value="WD40/YVTN_repeat-like_dom_sf"/>
</dbReference>
<name>A0A518BX06_9BACT</name>
<proteinExistence type="predicted"/>
<dbReference type="EMBL" id="CP036280">
    <property type="protein sequence ID" value="QDU71513.1"/>
    <property type="molecule type" value="Genomic_DNA"/>
</dbReference>
<dbReference type="OrthoDB" id="290345at2"/>
<evidence type="ECO:0000313" key="3">
    <source>
        <dbReference type="Proteomes" id="UP000320386"/>
    </source>
</evidence>
<dbReference type="InterPro" id="IPR018247">
    <property type="entry name" value="EF_Hand_1_Ca_BS"/>
</dbReference>
<dbReference type="KEGG" id="mcad:Pan265_13630"/>
<gene>
    <name evidence="2" type="ORF">Pan265_13630</name>
</gene>
<feature type="signal peptide" evidence="1">
    <location>
        <begin position="1"/>
        <end position="18"/>
    </location>
</feature>
<reference evidence="2 3" key="1">
    <citation type="submission" date="2019-02" db="EMBL/GenBank/DDBJ databases">
        <title>Deep-cultivation of Planctomycetes and their phenomic and genomic characterization uncovers novel biology.</title>
        <authorList>
            <person name="Wiegand S."/>
            <person name="Jogler M."/>
            <person name="Boedeker C."/>
            <person name="Pinto D."/>
            <person name="Vollmers J."/>
            <person name="Rivas-Marin E."/>
            <person name="Kohn T."/>
            <person name="Peeters S.H."/>
            <person name="Heuer A."/>
            <person name="Rast P."/>
            <person name="Oberbeckmann S."/>
            <person name="Bunk B."/>
            <person name="Jeske O."/>
            <person name="Meyerdierks A."/>
            <person name="Storesund J.E."/>
            <person name="Kallscheuer N."/>
            <person name="Luecker S."/>
            <person name="Lage O.M."/>
            <person name="Pohl T."/>
            <person name="Merkel B.J."/>
            <person name="Hornburger P."/>
            <person name="Mueller R.-W."/>
            <person name="Bruemmer F."/>
            <person name="Labrenz M."/>
            <person name="Spormann A.M."/>
            <person name="Op den Camp H."/>
            <person name="Overmann J."/>
            <person name="Amann R."/>
            <person name="Jetten M.S.M."/>
            <person name="Mascher T."/>
            <person name="Medema M.H."/>
            <person name="Devos D.P."/>
            <person name="Kaster A.-K."/>
            <person name="Ovreas L."/>
            <person name="Rohde M."/>
            <person name="Galperin M.Y."/>
            <person name="Jogler C."/>
        </authorList>
    </citation>
    <scope>NUCLEOTIDE SEQUENCE [LARGE SCALE GENOMIC DNA]</scope>
    <source>
        <strain evidence="2 3">Pan265</strain>
    </source>
</reference>
<dbReference type="Proteomes" id="UP000320386">
    <property type="component" value="Chromosome"/>
</dbReference>
<dbReference type="GO" id="GO:0010411">
    <property type="term" value="P:xyloglucan metabolic process"/>
    <property type="evidence" value="ECO:0007669"/>
    <property type="project" value="TreeGrafter"/>
</dbReference>
<dbReference type="PANTHER" id="PTHR43739">
    <property type="entry name" value="XYLOGLUCANASE (EUROFUNG)"/>
    <property type="match status" value="1"/>
</dbReference>
<dbReference type="RefSeq" id="WP_145445660.1">
    <property type="nucleotide sequence ID" value="NZ_CP036280.1"/>
</dbReference>
<dbReference type="Gene3D" id="2.130.10.10">
    <property type="entry name" value="YVTN repeat-like/Quinoprotein amine dehydrogenase"/>
    <property type="match status" value="5"/>
</dbReference>
<evidence type="ECO:0000313" key="2">
    <source>
        <dbReference type="EMBL" id="QDU71513.1"/>
    </source>
</evidence>
<keyword evidence="1" id="KW-0732">Signal</keyword>
<dbReference type="InterPro" id="IPR052025">
    <property type="entry name" value="Xyloglucanase_GH74"/>
</dbReference>
<accession>A0A518BX06</accession>
<dbReference type="SUPFAM" id="SSF110296">
    <property type="entry name" value="Oligoxyloglucan reducing end-specific cellobiohydrolase"/>
    <property type="match status" value="2"/>
</dbReference>
<dbReference type="GO" id="GO:0016798">
    <property type="term" value="F:hydrolase activity, acting on glycosyl bonds"/>
    <property type="evidence" value="ECO:0007669"/>
    <property type="project" value="UniProtKB-KW"/>
</dbReference>
<dbReference type="AlphaFoldDB" id="A0A518BX06"/>
<dbReference type="EC" id="3.2.1.-" evidence="2"/>
<keyword evidence="3" id="KW-1185">Reference proteome</keyword>
<feature type="chain" id="PRO_5022154890" evidence="1">
    <location>
        <begin position="19"/>
        <end position="878"/>
    </location>
</feature>
<keyword evidence="2" id="KW-0378">Hydrolase</keyword>